<dbReference type="EMBL" id="JALIRP010000002">
    <property type="protein sequence ID" value="MCJ8011619.1"/>
    <property type="molecule type" value="Genomic_DNA"/>
</dbReference>
<accession>A0A9X1WMH5</accession>
<gene>
    <name evidence="1" type="ORF">MUG84_07625</name>
</gene>
<sequence length="52" mass="5767">MNLLQFVVFPSGQLLKDRDSKQAARKYEDAFPPVRLVLSAAETFQASAGPEQ</sequence>
<comment type="caution">
    <text evidence="1">The sequence shown here is derived from an EMBL/GenBank/DDBJ whole genome shotgun (WGS) entry which is preliminary data.</text>
</comment>
<evidence type="ECO:0000313" key="1">
    <source>
        <dbReference type="EMBL" id="MCJ8011619.1"/>
    </source>
</evidence>
<reference evidence="1" key="1">
    <citation type="submission" date="2022-04" db="EMBL/GenBank/DDBJ databases">
        <title>Paenibacillus mangrovi sp. nov., a novel endophytic bacterium isolated from bark of Kandelia candel.</title>
        <authorList>
            <person name="Tuo L."/>
        </authorList>
    </citation>
    <scope>NUCLEOTIDE SEQUENCE</scope>
    <source>
        <strain evidence="1">KQZ6P-2</strain>
    </source>
</reference>
<name>A0A9X1WMH5_9BACL</name>
<dbReference type="RefSeq" id="WP_244722868.1">
    <property type="nucleotide sequence ID" value="NZ_JALIRP010000002.1"/>
</dbReference>
<dbReference type="Proteomes" id="UP001139347">
    <property type="component" value="Unassembled WGS sequence"/>
</dbReference>
<protein>
    <submittedName>
        <fullName evidence="1">Uncharacterized protein</fullName>
    </submittedName>
</protein>
<proteinExistence type="predicted"/>
<organism evidence="1 2">
    <name type="scientific">Paenibacillus mangrovi</name>
    <dbReference type="NCBI Taxonomy" id="2931978"/>
    <lineage>
        <taxon>Bacteria</taxon>
        <taxon>Bacillati</taxon>
        <taxon>Bacillota</taxon>
        <taxon>Bacilli</taxon>
        <taxon>Bacillales</taxon>
        <taxon>Paenibacillaceae</taxon>
        <taxon>Paenibacillus</taxon>
    </lineage>
</organism>
<evidence type="ECO:0000313" key="2">
    <source>
        <dbReference type="Proteomes" id="UP001139347"/>
    </source>
</evidence>
<keyword evidence="2" id="KW-1185">Reference proteome</keyword>
<dbReference type="AlphaFoldDB" id="A0A9X1WMH5"/>